<dbReference type="PANTHER" id="PTHR43581:SF2">
    <property type="entry name" value="EXCINUCLEASE ATPASE SUBUNIT"/>
    <property type="match status" value="1"/>
</dbReference>
<keyword evidence="4" id="KW-1185">Reference proteome</keyword>
<sequence length="676" mass="75481">MQVRDISVQNFRLLEDVEIALEKDTTLIVGRNNCGKTSLTELFRRLLAENSPKFQLEDFSLGTHTHFWEARKLFADNQEEDLIRDTLPAISIDLIIEYTDGEDLGTLSDFIVDLDDECSNAKIVVTYAIGAGKIGDLFADLADDKRAFFRGVRERIPKLFEARIEAQDPNDATNTKTLDYASLRAVLQFGFINAQRAVDDATSKDKAVLGKVFERLFTSASAIGAGPDDQVIADALKTAVEGVQTQIDGDFNEKLVALTPTFELFGYPGLSDPKLRTETQLDVQQLLSNHTTVTYAGPDPDGINLPESYNGLGSRNLIFILLKLFEIFREFTNRQSESGVHIVFIEEPEAHLHPQMQTVFIRQLNHIRTMFESNYNEGNAWPVQFVVTTHSSHIANEASFDAMRYFLAKPREPGSAILCTQSKNLRSGLSGEEPENHKFLHQYLTLTRCDLLFADGAIIVEGTTERLILPKAIEKFDRKNGSGLGKKYLSIMEVGGAYAHRFYNLVDFLELRTLVVTDLDSIDGGNGRTKCKVSEGTHSSNASLNRWFDPDNKNAPTLAEIQAKADDEKLLFFRRIAYQVPQTDGDACGRSFEDAFILANPKIFSLCGATAVERESEAWDLAGVVDKSGFALRFAIDETNWEIPRYIDEGLRWLGEIDVAVTSHVSEPSGEENTDV</sequence>
<keyword evidence="3" id="KW-0255">Endonuclease</keyword>
<dbReference type="PANTHER" id="PTHR43581">
    <property type="entry name" value="ATP/GTP PHOSPHATASE"/>
    <property type="match status" value="1"/>
</dbReference>
<dbReference type="CDD" id="cd01026">
    <property type="entry name" value="TOPRIM_OLD"/>
    <property type="match status" value="1"/>
</dbReference>
<dbReference type="EMBL" id="JACHGY010000001">
    <property type="protein sequence ID" value="MBB6428982.1"/>
    <property type="molecule type" value="Genomic_DNA"/>
</dbReference>
<keyword evidence="3" id="KW-0378">Hydrolase</keyword>
<dbReference type="AlphaFoldDB" id="A0A7X0H484"/>
<dbReference type="InterPro" id="IPR041685">
    <property type="entry name" value="AAA_GajA/Old/RecF-like"/>
</dbReference>
<name>A0A7X0H484_9BACT</name>
<dbReference type="Gene3D" id="3.40.50.300">
    <property type="entry name" value="P-loop containing nucleotide triphosphate hydrolases"/>
    <property type="match status" value="1"/>
</dbReference>
<evidence type="ECO:0000259" key="2">
    <source>
        <dbReference type="Pfam" id="PF20469"/>
    </source>
</evidence>
<dbReference type="Pfam" id="PF20469">
    <property type="entry name" value="OLD-like_TOPRIM"/>
    <property type="match status" value="1"/>
</dbReference>
<proteinExistence type="predicted"/>
<gene>
    <name evidence="3" type="ORF">HNQ40_000788</name>
</gene>
<organism evidence="3 4">
    <name type="scientific">Algisphaera agarilytica</name>
    <dbReference type="NCBI Taxonomy" id="1385975"/>
    <lineage>
        <taxon>Bacteria</taxon>
        <taxon>Pseudomonadati</taxon>
        <taxon>Planctomycetota</taxon>
        <taxon>Phycisphaerae</taxon>
        <taxon>Phycisphaerales</taxon>
        <taxon>Phycisphaeraceae</taxon>
        <taxon>Algisphaera</taxon>
    </lineage>
</organism>
<dbReference type="GO" id="GO:0004519">
    <property type="term" value="F:endonuclease activity"/>
    <property type="evidence" value="ECO:0007669"/>
    <property type="project" value="UniProtKB-KW"/>
</dbReference>
<reference evidence="3 4" key="1">
    <citation type="submission" date="2020-08" db="EMBL/GenBank/DDBJ databases">
        <title>Genomic Encyclopedia of Type Strains, Phase IV (KMG-IV): sequencing the most valuable type-strain genomes for metagenomic binning, comparative biology and taxonomic classification.</title>
        <authorList>
            <person name="Goeker M."/>
        </authorList>
    </citation>
    <scope>NUCLEOTIDE SEQUENCE [LARGE SCALE GENOMIC DNA]</scope>
    <source>
        <strain evidence="3 4">DSM 103725</strain>
    </source>
</reference>
<feature type="domain" description="Endonuclease GajA/Old nuclease/RecF-like AAA" evidence="1">
    <location>
        <begin position="1"/>
        <end position="395"/>
    </location>
</feature>
<dbReference type="Pfam" id="PF13175">
    <property type="entry name" value="AAA_15"/>
    <property type="match status" value="1"/>
</dbReference>
<dbReference type="InterPro" id="IPR027417">
    <property type="entry name" value="P-loop_NTPase"/>
</dbReference>
<accession>A0A7X0H484</accession>
<keyword evidence="3" id="KW-0540">Nuclease</keyword>
<comment type="caution">
    <text evidence="3">The sequence shown here is derived from an EMBL/GenBank/DDBJ whole genome shotgun (WGS) entry which is preliminary data.</text>
</comment>
<evidence type="ECO:0000313" key="3">
    <source>
        <dbReference type="EMBL" id="MBB6428982.1"/>
    </source>
</evidence>
<evidence type="ECO:0000259" key="1">
    <source>
        <dbReference type="Pfam" id="PF13175"/>
    </source>
</evidence>
<evidence type="ECO:0000313" key="4">
    <source>
        <dbReference type="Proteomes" id="UP000541810"/>
    </source>
</evidence>
<dbReference type="InterPro" id="IPR034139">
    <property type="entry name" value="TOPRIM_OLD"/>
</dbReference>
<protein>
    <submittedName>
        <fullName evidence="3">Putative ATP-dependent endonuclease of OLD family</fullName>
    </submittedName>
</protein>
<feature type="domain" description="OLD protein-like TOPRIM" evidence="2">
    <location>
        <begin position="452"/>
        <end position="520"/>
    </location>
</feature>
<dbReference type="InterPro" id="IPR051396">
    <property type="entry name" value="Bact_Antivir_Def_Nuclease"/>
</dbReference>
<dbReference type="Proteomes" id="UP000541810">
    <property type="component" value="Unassembled WGS sequence"/>
</dbReference>
<dbReference type="SUPFAM" id="SSF52540">
    <property type="entry name" value="P-loop containing nucleoside triphosphate hydrolases"/>
    <property type="match status" value="1"/>
</dbReference>
<dbReference type="RefSeq" id="WP_184676584.1">
    <property type="nucleotide sequence ID" value="NZ_JACHGY010000001.1"/>
</dbReference>